<dbReference type="OrthoDB" id="5148029at2"/>
<organism evidence="4 5">
    <name type="scientific">Georgenia yuyongxinii</name>
    <dbReference type="NCBI Taxonomy" id="2589797"/>
    <lineage>
        <taxon>Bacteria</taxon>
        <taxon>Bacillati</taxon>
        <taxon>Actinomycetota</taxon>
        <taxon>Actinomycetes</taxon>
        <taxon>Micrococcales</taxon>
        <taxon>Bogoriellaceae</taxon>
        <taxon>Georgenia</taxon>
    </lineage>
</organism>
<accession>A0A5B8CAW4</accession>
<dbReference type="AlphaFoldDB" id="A0A5B8CAW4"/>
<dbReference type="PROSITE" id="PS51257">
    <property type="entry name" value="PROKAR_LIPOPROTEIN"/>
    <property type="match status" value="1"/>
</dbReference>
<feature type="compositionally biased region" description="Basic and acidic residues" evidence="1">
    <location>
        <begin position="62"/>
        <end position="73"/>
    </location>
</feature>
<dbReference type="RefSeq" id="WP_139929401.1">
    <property type="nucleotide sequence ID" value="NZ_CP040915.1"/>
</dbReference>
<protein>
    <recommendedName>
        <fullName evidence="3">DUF6318 domain-containing protein</fullName>
    </recommendedName>
</protein>
<dbReference type="InterPro" id="IPR046281">
    <property type="entry name" value="DUF6318"/>
</dbReference>
<proteinExistence type="predicted"/>
<reference evidence="4 5" key="1">
    <citation type="submission" date="2019-05" db="EMBL/GenBank/DDBJ databases">
        <title>Georgenia *** sp. nov., and Georgenia *** sp. nov., isolated from the intestinal contents of plateau pika (Ochotona curzoniae) in the Qinghai-Tibet plateau of China.</title>
        <authorList>
            <person name="Tian Z."/>
        </authorList>
    </citation>
    <scope>NUCLEOTIDE SEQUENCE [LARGE SCALE GENOMIC DNA]</scope>
    <source>
        <strain evidence="4 5">Z443</strain>
    </source>
</reference>
<sequence length="210" mass="22366">MALGEGRRRAMAHAVAVVAAVMMLAACSANADPAEPTPSSATMSPEPSESTESTETADLTPEVEKPTPPDAMRRDDVAGAEAAAQYFLELYPYVYATGDLAEWEAMSHPDCTFCASASESARKLTQEGGHQAGGRLVFNFLDSRAPSSDGDFFVVWLDAHEEALRRVDSSGLVIASHDGTLVEFDVALLNQETKWLVRGIDVRSGEGEAG</sequence>
<evidence type="ECO:0000256" key="2">
    <source>
        <dbReference type="SAM" id="SignalP"/>
    </source>
</evidence>
<evidence type="ECO:0000259" key="3">
    <source>
        <dbReference type="Pfam" id="PF19843"/>
    </source>
</evidence>
<feature type="chain" id="PRO_5022879925" description="DUF6318 domain-containing protein" evidence="2">
    <location>
        <begin position="32"/>
        <end position="210"/>
    </location>
</feature>
<dbReference type="Proteomes" id="UP000314616">
    <property type="component" value="Chromosome"/>
</dbReference>
<evidence type="ECO:0000256" key="1">
    <source>
        <dbReference type="SAM" id="MobiDB-lite"/>
    </source>
</evidence>
<feature type="signal peptide" evidence="2">
    <location>
        <begin position="1"/>
        <end position="31"/>
    </location>
</feature>
<gene>
    <name evidence="4" type="ORF">FE374_12175</name>
</gene>
<dbReference type="Pfam" id="PF19843">
    <property type="entry name" value="DUF6318"/>
    <property type="match status" value="1"/>
</dbReference>
<evidence type="ECO:0000313" key="4">
    <source>
        <dbReference type="EMBL" id="QDC25266.1"/>
    </source>
</evidence>
<dbReference type="EMBL" id="CP040915">
    <property type="protein sequence ID" value="QDC25266.1"/>
    <property type="molecule type" value="Genomic_DNA"/>
</dbReference>
<dbReference type="KEGG" id="gyu:FE374_12175"/>
<feature type="domain" description="DUF6318" evidence="3">
    <location>
        <begin position="63"/>
        <end position="177"/>
    </location>
</feature>
<feature type="compositionally biased region" description="Low complexity" evidence="1">
    <location>
        <begin position="30"/>
        <end position="57"/>
    </location>
</feature>
<feature type="region of interest" description="Disordered" evidence="1">
    <location>
        <begin position="30"/>
        <end position="73"/>
    </location>
</feature>
<name>A0A5B8CAW4_9MICO</name>
<evidence type="ECO:0000313" key="5">
    <source>
        <dbReference type="Proteomes" id="UP000314616"/>
    </source>
</evidence>
<keyword evidence="2" id="KW-0732">Signal</keyword>